<proteinExistence type="predicted"/>
<evidence type="ECO:0000313" key="2">
    <source>
        <dbReference type="EMBL" id="CAD7232413.1"/>
    </source>
</evidence>
<keyword evidence="1" id="KW-0677">Repeat</keyword>
<name>A0A7R8ZPM0_9CRUS</name>
<reference evidence="2" key="1">
    <citation type="submission" date="2020-11" db="EMBL/GenBank/DDBJ databases">
        <authorList>
            <person name="Tran Van P."/>
        </authorList>
    </citation>
    <scope>NUCLEOTIDE SEQUENCE</scope>
</reference>
<dbReference type="Pfam" id="PF00651">
    <property type="entry name" value="BTB"/>
    <property type="match status" value="1"/>
</dbReference>
<sequence length="504" mass="54406">VHSATRKTGFRQVGVCFIFCVEFDHGCGQHALACTESGELYAWGHNGYCQLGNGSTNAMVTIPAQVHFPEKKVIEVACGSHHSLALTAEGEVFAWGQNNFGQVGSGTTTNQPLPRRVGGALTERAGRVKAICAGQTSSFAVTEAGEVFSWGNNGNGQLGLGSSGNQPMPSRVPALSGVYVIQVTCGYAHTLALCDDGAVYAWGANSYGQLGTGNKNNSSVPVKVCTKEVFAWGQNNFGQVGSGTTTNQPLPRRVGGALTERAGRVKAICAGQTSSFAVTEAGEVTCGYAHTRALCDDGAVYAWGANSYGQLGTGNKNNSSVPVKVCTKETQNMNVWMWGQCRGQSVLEPYQTELKSMHTVFASFGSPAVTFRPMAVEVDGGPTITESMALAFNDEETSDVKFLVDNSMIYAHRCFLRFRCQHFRAMFSDQWVEAEKDVIPVEQFSYAVYYAFIKYLYTDTLDLNVEDAIGVSEAVEDAIGLSRKRSSGLRSGERMPRRCSWYHR</sequence>
<evidence type="ECO:0000256" key="1">
    <source>
        <dbReference type="ARBA" id="ARBA00022737"/>
    </source>
</evidence>
<dbReference type="InterPro" id="IPR058923">
    <property type="entry name" value="RCC1-like_dom"/>
</dbReference>
<dbReference type="Pfam" id="PF00415">
    <property type="entry name" value="RCC1"/>
    <property type="match status" value="2"/>
</dbReference>
<dbReference type="PROSITE" id="PS00626">
    <property type="entry name" value="RCC1_2"/>
    <property type="match status" value="1"/>
</dbReference>
<dbReference type="PROSITE" id="PS50012">
    <property type="entry name" value="RCC1_3"/>
    <property type="match status" value="6"/>
</dbReference>
<dbReference type="AlphaFoldDB" id="A0A7R8ZPM0"/>
<dbReference type="EMBL" id="OB664634">
    <property type="protein sequence ID" value="CAD7232413.1"/>
    <property type="molecule type" value="Genomic_DNA"/>
</dbReference>
<dbReference type="PANTHER" id="PTHR22872">
    <property type="entry name" value="BTK-BINDING PROTEIN-RELATED"/>
    <property type="match status" value="1"/>
</dbReference>
<protein>
    <submittedName>
        <fullName evidence="2">Uncharacterized protein</fullName>
    </submittedName>
</protein>
<dbReference type="InterPro" id="IPR011333">
    <property type="entry name" value="SKP1/BTB/POZ_sf"/>
</dbReference>
<dbReference type="Gene3D" id="2.130.10.30">
    <property type="entry name" value="Regulator of chromosome condensation 1/beta-lactamase-inhibitor protein II"/>
    <property type="match status" value="4"/>
</dbReference>
<organism evidence="2">
    <name type="scientific">Cyprideis torosa</name>
    <dbReference type="NCBI Taxonomy" id="163714"/>
    <lineage>
        <taxon>Eukaryota</taxon>
        <taxon>Metazoa</taxon>
        <taxon>Ecdysozoa</taxon>
        <taxon>Arthropoda</taxon>
        <taxon>Crustacea</taxon>
        <taxon>Oligostraca</taxon>
        <taxon>Ostracoda</taxon>
        <taxon>Podocopa</taxon>
        <taxon>Podocopida</taxon>
        <taxon>Cytherocopina</taxon>
        <taxon>Cytheroidea</taxon>
        <taxon>Cytherideidae</taxon>
        <taxon>Cyprideis</taxon>
    </lineage>
</organism>
<dbReference type="InterPro" id="IPR009091">
    <property type="entry name" value="RCC1/BLIP-II"/>
</dbReference>
<dbReference type="SMART" id="SM00225">
    <property type="entry name" value="BTB"/>
    <property type="match status" value="1"/>
</dbReference>
<dbReference type="Pfam" id="PF25390">
    <property type="entry name" value="WD40_RLD"/>
    <property type="match status" value="1"/>
</dbReference>
<dbReference type="OrthoDB" id="5981550at2759"/>
<gene>
    <name evidence="2" type="ORF">CTOB1V02_LOCUS10249</name>
</gene>
<dbReference type="InterPro" id="IPR000210">
    <property type="entry name" value="BTB/POZ_dom"/>
</dbReference>
<dbReference type="SUPFAM" id="SSF54695">
    <property type="entry name" value="POZ domain"/>
    <property type="match status" value="1"/>
</dbReference>
<dbReference type="SUPFAM" id="SSF50985">
    <property type="entry name" value="RCC1/BLIP-II"/>
    <property type="match status" value="2"/>
</dbReference>
<dbReference type="Gene3D" id="3.30.710.10">
    <property type="entry name" value="Potassium Channel Kv1.1, Chain A"/>
    <property type="match status" value="1"/>
</dbReference>
<dbReference type="InterPro" id="IPR051625">
    <property type="entry name" value="Signaling_Regulatory_Domain"/>
</dbReference>
<accession>A0A7R8ZPM0</accession>
<feature type="non-terminal residue" evidence="2">
    <location>
        <position position="1"/>
    </location>
</feature>
<dbReference type="PANTHER" id="PTHR22872:SF10">
    <property type="entry name" value="ULTRAVIOLET-B RECEPTOR UVR8"/>
    <property type="match status" value="1"/>
</dbReference>
<dbReference type="InterPro" id="IPR000408">
    <property type="entry name" value="Reg_chr_condens"/>
</dbReference>
<dbReference type="PROSITE" id="PS50097">
    <property type="entry name" value="BTB"/>
    <property type="match status" value="1"/>
</dbReference>
<dbReference type="PRINTS" id="PR00633">
    <property type="entry name" value="RCCNDNSATION"/>
</dbReference>
<dbReference type="CDD" id="cd18298">
    <property type="entry name" value="BTB_POZ_RCBTB1_2"/>
    <property type="match status" value="1"/>
</dbReference>